<dbReference type="AlphaFoldDB" id="A0AAD6S0F6"/>
<evidence type="ECO:0000313" key="1">
    <source>
        <dbReference type="EMBL" id="KAJ7018961.1"/>
    </source>
</evidence>
<accession>A0AAD6S0F6</accession>
<comment type="caution">
    <text evidence="1">The sequence shown here is derived from an EMBL/GenBank/DDBJ whole genome shotgun (WGS) entry which is preliminary data.</text>
</comment>
<dbReference type="Proteomes" id="UP001218188">
    <property type="component" value="Unassembled WGS sequence"/>
</dbReference>
<sequence length="213" mass="23067">MKANRSRLLAKAVAEGQSKFFKHKMGGSVAVLVPVLGYRSYADHPGHLAQKINTFGEPQTQGGRPVFPRLGCTPVWRETGEEDAQAPTTQTRNTALAINCTGVGRVPNQTGPIETEKGAVGWGEATLKGILILNYATERSCESSRRKYTRGELVFKGIWPTLNSQARTNPLRTLARWGTGFSPWRASVAWRGVACRSGSAGVSRRASFSIGGH</sequence>
<proteinExistence type="predicted"/>
<gene>
    <name evidence="1" type="ORF">C8F04DRAFT_1198197</name>
</gene>
<keyword evidence="2" id="KW-1185">Reference proteome</keyword>
<reference evidence="1" key="1">
    <citation type="submission" date="2023-03" db="EMBL/GenBank/DDBJ databases">
        <title>Massive genome expansion in bonnet fungi (Mycena s.s.) driven by repeated elements and novel gene families across ecological guilds.</title>
        <authorList>
            <consortium name="Lawrence Berkeley National Laboratory"/>
            <person name="Harder C.B."/>
            <person name="Miyauchi S."/>
            <person name="Viragh M."/>
            <person name="Kuo A."/>
            <person name="Thoen E."/>
            <person name="Andreopoulos B."/>
            <person name="Lu D."/>
            <person name="Skrede I."/>
            <person name="Drula E."/>
            <person name="Henrissat B."/>
            <person name="Morin E."/>
            <person name="Kohler A."/>
            <person name="Barry K."/>
            <person name="LaButti K."/>
            <person name="Morin E."/>
            <person name="Salamov A."/>
            <person name="Lipzen A."/>
            <person name="Mereny Z."/>
            <person name="Hegedus B."/>
            <person name="Baldrian P."/>
            <person name="Stursova M."/>
            <person name="Weitz H."/>
            <person name="Taylor A."/>
            <person name="Grigoriev I.V."/>
            <person name="Nagy L.G."/>
            <person name="Martin F."/>
            <person name="Kauserud H."/>
        </authorList>
    </citation>
    <scope>NUCLEOTIDE SEQUENCE</scope>
    <source>
        <strain evidence="1">CBHHK200</strain>
    </source>
</reference>
<evidence type="ECO:0000313" key="2">
    <source>
        <dbReference type="Proteomes" id="UP001218188"/>
    </source>
</evidence>
<name>A0AAD6S0F6_9AGAR</name>
<organism evidence="1 2">
    <name type="scientific">Mycena alexandri</name>
    <dbReference type="NCBI Taxonomy" id="1745969"/>
    <lineage>
        <taxon>Eukaryota</taxon>
        <taxon>Fungi</taxon>
        <taxon>Dikarya</taxon>
        <taxon>Basidiomycota</taxon>
        <taxon>Agaricomycotina</taxon>
        <taxon>Agaricomycetes</taxon>
        <taxon>Agaricomycetidae</taxon>
        <taxon>Agaricales</taxon>
        <taxon>Marasmiineae</taxon>
        <taxon>Mycenaceae</taxon>
        <taxon>Mycena</taxon>
    </lineage>
</organism>
<dbReference type="EMBL" id="JARJCM010000312">
    <property type="protein sequence ID" value="KAJ7018961.1"/>
    <property type="molecule type" value="Genomic_DNA"/>
</dbReference>
<protein>
    <submittedName>
        <fullName evidence="1">Uncharacterized protein</fullName>
    </submittedName>
</protein>